<reference evidence="2 3" key="1">
    <citation type="submission" date="2019-03" db="EMBL/GenBank/DDBJ databases">
        <authorList>
            <person name="Kox A.R. M."/>
        </authorList>
    </citation>
    <scope>NUCLEOTIDE SEQUENCE [LARGE SCALE GENOMIC DNA]</scope>
    <source>
        <strain evidence="2">MTUNDRAET4 annotated genome</strain>
    </source>
</reference>
<dbReference type="PANTHER" id="PTHR30535:SF34">
    <property type="entry name" value="MOLYBDATE-BINDING PROTEIN MOLA"/>
    <property type="match status" value="1"/>
</dbReference>
<organism evidence="2 3">
    <name type="scientific">Methylocella tundrae</name>
    <dbReference type="NCBI Taxonomy" id="227605"/>
    <lineage>
        <taxon>Bacteria</taxon>
        <taxon>Pseudomonadati</taxon>
        <taxon>Pseudomonadota</taxon>
        <taxon>Alphaproteobacteria</taxon>
        <taxon>Hyphomicrobiales</taxon>
        <taxon>Beijerinckiaceae</taxon>
        <taxon>Methylocella</taxon>
    </lineage>
</organism>
<dbReference type="InterPro" id="IPR050902">
    <property type="entry name" value="ABC_Transporter_SBP"/>
</dbReference>
<dbReference type="PANTHER" id="PTHR30535">
    <property type="entry name" value="VITAMIN B12-BINDING PROTEIN"/>
    <property type="match status" value="1"/>
</dbReference>
<evidence type="ECO:0000313" key="3">
    <source>
        <dbReference type="Proteomes" id="UP000294360"/>
    </source>
</evidence>
<gene>
    <name evidence="2" type="ORF">MTUNDRAET4_2173</name>
</gene>
<dbReference type="PROSITE" id="PS50983">
    <property type="entry name" value="FE_B12_PBP"/>
    <property type="match status" value="1"/>
</dbReference>
<dbReference type="Gene3D" id="3.40.50.1980">
    <property type="entry name" value="Nitrogenase molybdenum iron protein domain"/>
    <property type="match status" value="2"/>
</dbReference>
<dbReference type="RefSeq" id="WP_134489271.1">
    <property type="nucleotide sequence ID" value="NZ_LR536450.1"/>
</dbReference>
<feature type="domain" description="Fe/B12 periplasmic-binding" evidence="1">
    <location>
        <begin position="14"/>
        <end position="285"/>
    </location>
</feature>
<evidence type="ECO:0000313" key="2">
    <source>
        <dbReference type="EMBL" id="VFU09066.1"/>
    </source>
</evidence>
<dbReference type="OrthoDB" id="9775594at2"/>
<dbReference type="GO" id="GO:0071281">
    <property type="term" value="P:cellular response to iron ion"/>
    <property type="evidence" value="ECO:0007669"/>
    <property type="project" value="TreeGrafter"/>
</dbReference>
<sequence length="316" mass="34620">MTGRRVVLPERVERVYATAPPVALVVYAVDPKTLLGWNFPPYLPRPGDRARFIAPDARDLPVLGNMMGHGQQTGLEALLALKPDVVVAWANTFLEGAPLEKRFAEAGVPLVLMKIDTLADYPKAFALMGEILSAPTRAGALAGYVSAALARLDAHVAALKPPRVKVYYAESPDGLATDCDLSIHAEAIRRAGGDNVYHCKQAELVGLEHVSLEEIISWAPDVIVTAEEAFAGRAAADPRWRAVKAAGDGGIVRIPRLPFNWIDRPPGYMQALGAQFLAHRFYPDAFPLDVRDETKKFYRLFFNVDLDDADLDRLLN</sequence>
<accession>A0A4U8Z187</accession>
<dbReference type="Gene3D" id="1.20.58.2180">
    <property type="match status" value="1"/>
</dbReference>
<name>A0A4U8Z187_METTU</name>
<dbReference type="Proteomes" id="UP000294360">
    <property type="component" value="Chromosome"/>
</dbReference>
<dbReference type="AlphaFoldDB" id="A0A4U8Z187"/>
<protein>
    <submittedName>
        <fullName evidence="2">ABC transporter substrate-binding protein</fullName>
    </submittedName>
</protein>
<evidence type="ECO:0000259" key="1">
    <source>
        <dbReference type="PROSITE" id="PS50983"/>
    </source>
</evidence>
<dbReference type="KEGG" id="mtun:MTUNDRAET4_2173"/>
<proteinExistence type="predicted"/>
<dbReference type="SUPFAM" id="SSF53807">
    <property type="entry name" value="Helical backbone' metal receptor"/>
    <property type="match status" value="1"/>
</dbReference>
<dbReference type="InterPro" id="IPR002491">
    <property type="entry name" value="ABC_transptr_periplasmic_BD"/>
</dbReference>
<dbReference type="Pfam" id="PF01497">
    <property type="entry name" value="Peripla_BP_2"/>
    <property type="match status" value="1"/>
</dbReference>
<dbReference type="EMBL" id="LR536450">
    <property type="protein sequence ID" value="VFU09066.1"/>
    <property type="molecule type" value="Genomic_DNA"/>
</dbReference>